<protein>
    <submittedName>
        <fullName evidence="2">Uncharacterized protein</fullName>
    </submittedName>
</protein>
<feature type="compositionally biased region" description="Polar residues" evidence="1">
    <location>
        <begin position="60"/>
        <end position="69"/>
    </location>
</feature>
<accession>A0A179GG98</accession>
<dbReference type="Proteomes" id="UP000078240">
    <property type="component" value="Unassembled WGS sequence"/>
</dbReference>
<feature type="region of interest" description="Disordered" evidence="1">
    <location>
        <begin position="60"/>
        <end position="80"/>
    </location>
</feature>
<evidence type="ECO:0000313" key="2">
    <source>
        <dbReference type="EMBL" id="OAQ76393.1"/>
    </source>
</evidence>
<comment type="caution">
    <text evidence="2">The sequence shown here is derived from an EMBL/GenBank/DDBJ whole genome shotgun (WGS) entry which is preliminary data.</text>
</comment>
<sequence>MKTSMERILPSTGCTKCDEIRNMQHCSHAWALTVVRPNARTWETSVGCVKSRQGQATKWNTYSQSQQPSPHRCSHASKEKALMSHSHPRTPCKHSIDMLDRAPSDFPFHATTIPDQQPGGDLPLGDYCHASVEAIHKRPPTNTLPPPQGVIAEIPAHVGGVFPRCASAQIRVLH</sequence>
<proteinExistence type="predicted"/>
<organism evidence="2 3">
    <name type="scientific">Purpureocillium lilacinum</name>
    <name type="common">Paecilomyces lilacinus</name>
    <dbReference type="NCBI Taxonomy" id="33203"/>
    <lineage>
        <taxon>Eukaryota</taxon>
        <taxon>Fungi</taxon>
        <taxon>Dikarya</taxon>
        <taxon>Ascomycota</taxon>
        <taxon>Pezizomycotina</taxon>
        <taxon>Sordariomycetes</taxon>
        <taxon>Hypocreomycetidae</taxon>
        <taxon>Hypocreales</taxon>
        <taxon>Ophiocordycipitaceae</taxon>
        <taxon>Purpureocillium</taxon>
    </lineage>
</organism>
<name>A0A179GG98_PURLI</name>
<evidence type="ECO:0000256" key="1">
    <source>
        <dbReference type="SAM" id="MobiDB-lite"/>
    </source>
</evidence>
<evidence type="ECO:0000313" key="3">
    <source>
        <dbReference type="Proteomes" id="UP000078240"/>
    </source>
</evidence>
<gene>
    <name evidence="2" type="ORF">VFPBJ_08753</name>
</gene>
<reference evidence="2 3" key="1">
    <citation type="submission" date="2016-01" db="EMBL/GenBank/DDBJ databases">
        <title>Biosynthesis of antibiotic leucinostatins and their inhibition on Phytophthora in bio-control Purpureocillium lilacinum.</title>
        <authorList>
            <person name="Wang G."/>
            <person name="Liu Z."/>
            <person name="Lin R."/>
            <person name="Li E."/>
            <person name="Mao Z."/>
            <person name="Ling J."/>
            <person name="Yin W."/>
            <person name="Xie B."/>
        </authorList>
    </citation>
    <scope>NUCLEOTIDE SEQUENCE [LARGE SCALE GENOMIC DNA]</scope>
    <source>
        <strain evidence="2">PLBJ-1</strain>
    </source>
</reference>
<dbReference type="AlphaFoldDB" id="A0A179GG98"/>
<dbReference type="EMBL" id="LSBH01000007">
    <property type="protein sequence ID" value="OAQ76393.1"/>
    <property type="molecule type" value="Genomic_DNA"/>
</dbReference>